<evidence type="ECO:0000313" key="2">
    <source>
        <dbReference type="EMBL" id="KAF8406430.1"/>
    </source>
</evidence>
<organism evidence="2 3">
    <name type="scientific">Tetracentron sinense</name>
    <name type="common">Spur-leaf</name>
    <dbReference type="NCBI Taxonomy" id="13715"/>
    <lineage>
        <taxon>Eukaryota</taxon>
        <taxon>Viridiplantae</taxon>
        <taxon>Streptophyta</taxon>
        <taxon>Embryophyta</taxon>
        <taxon>Tracheophyta</taxon>
        <taxon>Spermatophyta</taxon>
        <taxon>Magnoliopsida</taxon>
        <taxon>Trochodendrales</taxon>
        <taxon>Trochodendraceae</taxon>
        <taxon>Tetracentron</taxon>
    </lineage>
</organism>
<feature type="compositionally biased region" description="Low complexity" evidence="1">
    <location>
        <begin position="127"/>
        <end position="143"/>
    </location>
</feature>
<dbReference type="PANTHER" id="PTHR36410">
    <property type="entry name" value="EXPRESSED PROTEIN"/>
    <property type="match status" value="1"/>
</dbReference>
<sequence>MLHAIKLVRTQPQLFLSSPFPSQKIIGVRFRQAKTVSMKPENQDNMEKTQNQNEKTGDVMSHSYGEGYSTRSDEEGFGGNYSGNQSLPKPDEDKDKIVHESYDKTQGSELIHSKTGIPDPIPSNVPSISRIKVSTSSSIPGRPRSSRSRRSRGSKGKAVAYIEHSFLSIDRKIFVKYRTLDLISKKRTVAHGKD</sequence>
<gene>
    <name evidence="2" type="ORF">HHK36_008517</name>
</gene>
<feature type="compositionally biased region" description="Basic residues" evidence="1">
    <location>
        <begin position="144"/>
        <end position="155"/>
    </location>
</feature>
<protein>
    <submittedName>
        <fullName evidence="2">Uncharacterized protein</fullName>
    </submittedName>
</protein>
<dbReference type="OrthoDB" id="1702799at2759"/>
<reference evidence="2 3" key="1">
    <citation type="submission" date="2020-04" db="EMBL/GenBank/DDBJ databases">
        <title>Plant Genome Project.</title>
        <authorList>
            <person name="Zhang R.-G."/>
        </authorList>
    </citation>
    <scope>NUCLEOTIDE SEQUENCE [LARGE SCALE GENOMIC DNA]</scope>
    <source>
        <strain evidence="2">YNK0</strain>
        <tissue evidence="2">Leaf</tissue>
    </source>
</reference>
<dbReference type="EMBL" id="JABCRI010000005">
    <property type="protein sequence ID" value="KAF8406430.1"/>
    <property type="molecule type" value="Genomic_DNA"/>
</dbReference>
<evidence type="ECO:0000256" key="1">
    <source>
        <dbReference type="SAM" id="MobiDB-lite"/>
    </source>
</evidence>
<keyword evidence="3" id="KW-1185">Reference proteome</keyword>
<comment type="caution">
    <text evidence="2">The sequence shown here is derived from an EMBL/GenBank/DDBJ whole genome shotgun (WGS) entry which is preliminary data.</text>
</comment>
<feature type="region of interest" description="Disordered" evidence="1">
    <location>
        <begin position="36"/>
        <end position="157"/>
    </location>
</feature>
<accession>A0A834ZFP2</accession>
<feature type="compositionally biased region" description="Basic and acidic residues" evidence="1">
    <location>
        <begin position="89"/>
        <end position="103"/>
    </location>
</feature>
<evidence type="ECO:0000313" key="3">
    <source>
        <dbReference type="Proteomes" id="UP000655225"/>
    </source>
</evidence>
<dbReference type="AlphaFoldDB" id="A0A834ZFP2"/>
<name>A0A834ZFP2_TETSI</name>
<dbReference type="Proteomes" id="UP000655225">
    <property type="component" value="Unassembled WGS sequence"/>
</dbReference>
<dbReference type="PANTHER" id="PTHR36410:SF1">
    <property type="entry name" value="EXPRESSED PROTEIN"/>
    <property type="match status" value="1"/>
</dbReference>
<proteinExistence type="predicted"/>